<dbReference type="EMBL" id="CM046127">
    <property type="protein sequence ID" value="KAI8441560.1"/>
    <property type="molecule type" value="Genomic_DNA"/>
</dbReference>
<organism evidence="1 2">
    <name type="scientific">Choristoneura fumiferana</name>
    <name type="common">Spruce budworm moth</name>
    <name type="synonym">Archips fumiferana</name>
    <dbReference type="NCBI Taxonomy" id="7141"/>
    <lineage>
        <taxon>Eukaryota</taxon>
        <taxon>Metazoa</taxon>
        <taxon>Ecdysozoa</taxon>
        <taxon>Arthropoda</taxon>
        <taxon>Hexapoda</taxon>
        <taxon>Insecta</taxon>
        <taxon>Pterygota</taxon>
        <taxon>Neoptera</taxon>
        <taxon>Endopterygota</taxon>
        <taxon>Lepidoptera</taxon>
        <taxon>Glossata</taxon>
        <taxon>Ditrysia</taxon>
        <taxon>Tortricoidea</taxon>
        <taxon>Tortricidae</taxon>
        <taxon>Tortricinae</taxon>
        <taxon>Choristoneura</taxon>
    </lineage>
</organism>
<proteinExistence type="predicted"/>
<gene>
    <name evidence="1" type="ORF">MSG28_015142</name>
</gene>
<comment type="caution">
    <text evidence="1">The sequence shown here is derived from an EMBL/GenBank/DDBJ whole genome shotgun (WGS) entry which is preliminary data.</text>
</comment>
<dbReference type="Proteomes" id="UP001064048">
    <property type="component" value="Chromosome 27"/>
</dbReference>
<protein>
    <submittedName>
        <fullName evidence="1">Uncharacterized protein</fullName>
    </submittedName>
</protein>
<evidence type="ECO:0000313" key="2">
    <source>
        <dbReference type="Proteomes" id="UP001064048"/>
    </source>
</evidence>
<sequence>MNKNKLGSSTKMRSKGNLKDDKLAELAGKIDETDEMKLKMLAAMEKMDKPEPDDVLYPPELNAHLIEQLKVMTCENNELRKLVFTKDSEINELNKSVVDLNQRIRDIISGSGPAISSKSAGIISAKIADLCKQNRHLVAELEGYKTKNAALERKIMQLDLINKEQEKLDVCLCKDEPIDVSPDELKDLNNKLAVVNKKLYESKNRNLELKNEILIATKILQQELGDKFTSIKELQNDMAGWKGRAQQILYLQGRISELEEKLNGKHKDLLEAKKRDQSQVIREIEMKRKKEVDRAMKELETTKEENQEIKKKLEGARCRIRNLECDATTIRQKMQTFMEKSNHDDLLVNEQRNQIKTLEQYYQEILKENTAKMNKMNSEIEEYRKLSKNTDAKIDALRKQSAEKAAKIEELRAQLLRYEECSLQSVFFTPMKTATDNEIRKLSELVTTLNDRLLAERRNWEELEALHRKLKEKKRRLDRKVVSLENELKVYKDSKRGSKASKTSLKMETVAQFDFLASTSVSKKQSSITAVTEKISESTTTDSQADAYEALDKDELKYKLELADEKLKIMEDKLKMIEEEKQEDYNNLTEMIQTSKQLFNEALSVLQKEKCVCS</sequence>
<evidence type="ECO:0000313" key="1">
    <source>
        <dbReference type="EMBL" id="KAI8441560.1"/>
    </source>
</evidence>
<accession>A0ACC0KZ55</accession>
<keyword evidence="2" id="KW-1185">Reference proteome</keyword>
<reference evidence="1 2" key="1">
    <citation type="journal article" date="2022" name="Genome Biol. Evol.">
        <title>The Spruce Budworm Genome: Reconstructing the Evolutionary History of Antifreeze Proteins.</title>
        <authorList>
            <person name="Beliveau C."/>
            <person name="Gagne P."/>
            <person name="Picq S."/>
            <person name="Vernygora O."/>
            <person name="Keeling C.I."/>
            <person name="Pinkney K."/>
            <person name="Doucet D."/>
            <person name="Wen F."/>
            <person name="Johnston J.S."/>
            <person name="Maaroufi H."/>
            <person name="Boyle B."/>
            <person name="Laroche J."/>
            <person name="Dewar K."/>
            <person name="Juretic N."/>
            <person name="Blackburn G."/>
            <person name="Nisole A."/>
            <person name="Brunet B."/>
            <person name="Brandao M."/>
            <person name="Lumley L."/>
            <person name="Duan J."/>
            <person name="Quan G."/>
            <person name="Lucarotti C.J."/>
            <person name="Roe A.D."/>
            <person name="Sperling F.A.H."/>
            <person name="Levesque R.C."/>
            <person name="Cusson M."/>
        </authorList>
    </citation>
    <scope>NUCLEOTIDE SEQUENCE [LARGE SCALE GENOMIC DNA]</scope>
    <source>
        <strain evidence="1">Glfc:IPQL:Cfum</strain>
    </source>
</reference>
<name>A0ACC0KZ55_CHOFU</name>